<proteinExistence type="predicted"/>
<evidence type="ECO:0000256" key="1">
    <source>
        <dbReference type="SAM" id="Phobius"/>
    </source>
</evidence>
<comment type="caution">
    <text evidence="2">The sequence shown here is derived from an EMBL/GenBank/DDBJ whole genome shotgun (WGS) entry which is preliminary data.</text>
</comment>
<evidence type="ECO:0000313" key="2">
    <source>
        <dbReference type="EMBL" id="KAF5745080.1"/>
    </source>
</evidence>
<gene>
    <name evidence="2" type="ORF">HS088_TW07G00661</name>
</gene>
<organism evidence="2 3">
    <name type="scientific">Tripterygium wilfordii</name>
    <name type="common">Thunder God vine</name>
    <dbReference type="NCBI Taxonomy" id="458696"/>
    <lineage>
        <taxon>Eukaryota</taxon>
        <taxon>Viridiplantae</taxon>
        <taxon>Streptophyta</taxon>
        <taxon>Embryophyta</taxon>
        <taxon>Tracheophyta</taxon>
        <taxon>Spermatophyta</taxon>
        <taxon>Magnoliopsida</taxon>
        <taxon>eudicotyledons</taxon>
        <taxon>Gunneridae</taxon>
        <taxon>Pentapetalae</taxon>
        <taxon>rosids</taxon>
        <taxon>fabids</taxon>
        <taxon>Celastrales</taxon>
        <taxon>Celastraceae</taxon>
        <taxon>Tripterygium</taxon>
    </lineage>
</organism>
<reference evidence="2 3" key="1">
    <citation type="journal article" date="2020" name="Nat. Commun.">
        <title>Genome of Tripterygium wilfordii and identification of cytochrome P450 involved in triptolide biosynthesis.</title>
        <authorList>
            <person name="Tu L."/>
            <person name="Su P."/>
            <person name="Zhang Z."/>
            <person name="Gao L."/>
            <person name="Wang J."/>
            <person name="Hu T."/>
            <person name="Zhou J."/>
            <person name="Zhang Y."/>
            <person name="Zhao Y."/>
            <person name="Liu Y."/>
            <person name="Song Y."/>
            <person name="Tong Y."/>
            <person name="Lu Y."/>
            <person name="Yang J."/>
            <person name="Xu C."/>
            <person name="Jia M."/>
            <person name="Peters R.J."/>
            <person name="Huang L."/>
            <person name="Gao W."/>
        </authorList>
    </citation>
    <scope>NUCLEOTIDE SEQUENCE [LARGE SCALE GENOMIC DNA]</scope>
    <source>
        <strain evidence="3">cv. XIE 37</strain>
        <tissue evidence="2">Leaf</tissue>
    </source>
</reference>
<keyword evidence="3" id="KW-1185">Reference proteome</keyword>
<accession>A0A7J7DFE5</accession>
<dbReference type="Proteomes" id="UP000593562">
    <property type="component" value="Unassembled WGS sequence"/>
</dbReference>
<dbReference type="AlphaFoldDB" id="A0A7J7DFE5"/>
<keyword evidence="1" id="KW-1133">Transmembrane helix</keyword>
<dbReference type="InParanoid" id="A0A7J7DFE5"/>
<name>A0A7J7DFE5_TRIWF</name>
<protein>
    <submittedName>
        <fullName evidence="2">Protein SUPPRESSOR OF SILENCING 3</fullName>
    </submittedName>
</protein>
<evidence type="ECO:0000313" key="3">
    <source>
        <dbReference type="Proteomes" id="UP000593562"/>
    </source>
</evidence>
<dbReference type="EMBL" id="JAAARO010000007">
    <property type="protein sequence ID" value="KAF5745080.1"/>
    <property type="molecule type" value="Genomic_DNA"/>
</dbReference>
<keyword evidence="1" id="KW-0472">Membrane</keyword>
<feature type="transmembrane region" description="Helical" evidence="1">
    <location>
        <begin position="76"/>
        <end position="97"/>
    </location>
</feature>
<sequence>MYSLVHRLSLVLGDVNGNKGSNSGSVYPGLDRGDGCNFEKIVDGVPTGLGRKPAIPDMLGELEGLKLTGGLTISSFGLMYCLLSWSLVVCLLMPVAFVTAPCAASPSDGPVNRCTTSRKATVSVCTKVVKGLQLPASWIVCFSMNIYFIEIANLPGPDLQNIPGKLPCS</sequence>
<keyword evidence="1" id="KW-0812">Transmembrane</keyword>